<keyword evidence="1" id="KW-0479">Metal-binding</keyword>
<evidence type="ECO:0000256" key="2">
    <source>
        <dbReference type="ARBA" id="ARBA00022771"/>
    </source>
</evidence>
<dbReference type="EMBL" id="CAJOBZ010000031">
    <property type="protein sequence ID" value="CAF4892093.1"/>
    <property type="molecule type" value="Genomic_DNA"/>
</dbReference>
<dbReference type="GO" id="GO:0008270">
    <property type="term" value="F:zinc ion binding"/>
    <property type="evidence" value="ECO:0007669"/>
    <property type="project" value="UniProtKB-KW"/>
</dbReference>
<dbReference type="AlphaFoldDB" id="A0A821UL24"/>
<evidence type="ECO:0000256" key="5">
    <source>
        <dbReference type="SAM" id="MobiDB-lite"/>
    </source>
</evidence>
<evidence type="ECO:0000259" key="6">
    <source>
        <dbReference type="PROSITE" id="PS50808"/>
    </source>
</evidence>
<reference evidence="7" key="1">
    <citation type="submission" date="2021-02" db="EMBL/GenBank/DDBJ databases">
        <authorList>
            <person name="Steward A R."/>
        </authorList>
    </citation>
    <scope>NUCLEOTIDE SEQUENCE</scope>
</reference>
<evidence type="ECO:0000313" key="8">
    <source>
        <dbReference type="Proteomes" id="UP000663880"/>
    </source>
</evidence>
<name>A0A821UL24_9NEOP</name>
<sequence length="339" mass="39573">MPNQSDSENDTPSKKSKKYLQKYKPEWEREPDFLGWIGRCQNPYEAKCKVCNKVINIASGKESLRRHATAEKHKRNLSKGYNELHTLEATSDSDDSTTLDPDSELWGFYDKEPRNRAKCSMCGVIINRHPDTLYQHLKEEHSKVSKTLEFNDRDENYTEIIYLENPPNEKERPVKRKRREKKDQYDDLEDFGKYVVGLLKGIPEEQCTELQMSIVNLIMTAKKSVKDDDILEREESIEQVPEPTKPETEDPITHEQKETKDTREKPRKRYNELGSTDNDDHITNFGKYLTSLMKLLNKETSAEVQLNIVNLIIGTKLQCLRKTKNKFMEIQTKLLLAES</sequence>
<dbReference type="PROSITE" id="PS50808">
    <property type="entry name" value="ZF_BED"/>
    <property type="match status" value="1"/>
</dbReference>
<dbReference type="InterPro" id="IPR003656">
    <property type="entry name" value="Znf_BED"/>
</dbReference>
<accession>A0A821UL24</accession>
<evidence type="ECO:0000256" key="4">
    <source>
        <dbReference type="PROSITE-ProRule" id="PRU00027"/>
    </source>
</evidence>
<evidence type="ECO:0000256" key="1">
    <source>
        <dbReference type="ARBA" id="ARBA00022723"/>
    </source>
</evidence>
<proteinExistence type="predicted"/>
<dbReference type="GO" id="GO:0003677">
    <property type="term" value="F:DNA binding"/>
    <property type="evidence" value="ECO:0007669"/>
    <property type="project" value="InterPro"/>
</dbReference>
<gene>
    <name evidence="7" type="ORF">PMACD_LOCUS10565</name>
</gene>
<organism evidence="7 8">
    <name type="scientific">Pieris macdunnoughi</name>
    <dbReference type="NCBI Taxonomy" id="345717"/>
    <lineage>
        <taxon>Eukaryota</taxon>
        <taxon>Metazoa</taxon>
        <taxon>Ecdysozoa</taxon>
        <taxon>Arthropoda</taxon>
        <taxon>Hexapoda</taxon>
        <taxon>Insecta</taxon>
        <taxon>Pterygota</taxon>
        <taxon>Neoptera</taxon>
        <taxon>Endopterygota</taxon>
        <taxon>Lepidoptera</taxon>
        <taxon>Glossata</taxon>
        <taxon>Ditrysia</taxon>
        <taxon>Papilionoidea</taxon>
        <taxon>Pieridae</taxon>
        <taxon>Pierinae</taxon>
        <taxon>Pieris</taxon>
    </lineage>
</organism>
<keyword evidence="3" id="KW-0862">Zinc</keyword>
<comment type="caution">
    <text evidence="7">The sequence shown here is derived from an EMBL/GenBank/DDBJ whole genome shotgun (WGS) entry which is preliminary data.</text>
</comment>
<feature type="compositionally biased region" description="Basic and acidic residues" evidence="5">
    <location>
        <begin position="244"/>
        <end position="264"/>
    </location>
</feature>
<dbReference type="Proteomes" id="UP000663880">
    <property type="component" value="Unassembled WGS sequence"/>
</dbReference>
<feature type="region of interest" description="Disordered" evidence="5">
    <location>
        <begin position="234"/>
        <end position="276"/>
    </location>
</feature>
<feature type="domain" description="BED-type" evidence="6">
    <location>
        <begin position="100"/>
        <end position="148"/>
    </location>
</feature>
<evidence type="ECO:0000313" key="7">
    <source>
        <dbReference type="EMBL" id="CAF4892093.1"/>
    </source>
</evidence>
<dbReference type="OrthoDB" id="1607513at2759"/>
<protein>
    <recommendedName>
        <fullName evidence="6">BED-type domain-containing protein</fullName>
    </recommendedName>
</protein>
<keyword evidence="2 4" id="KW-0863">Zinc-finger</keyword>
<feature type="region of interest" description="Disordered" evidence="5">
    <location>
        <begin position="1"/>
        <end position="20"/>
    </location>
</feature>
<keyword evidence="8" id="KW-1185">Reference proteome</keyword>
<evidence type="ECO:0000256" key="3">
    <source>
        <dbReference type="ARBA" id="ARBA00022833"/>
    </source>
</evidence>